<dbReference type="Gene3D" id="3.40.50.790">
    <property type="match status" value="1"/>
</dbReference>
<dbReference type="GO" id="GO:0003735">
    <property type="term" value="F:structural constituent of ribosome"/>
    <property type="evidence" value="ECO:0007669"/>
    <property type="project" value="InterPro"/>
</dbReference>
<dbReference type="GO" id="GO:0015934">
    <property type="term" value="C:large ribosomal subunit"/>
    <property type="evidence" value="ECO:0007669"/>
    <property type="project" value="InterPro"/>
</dbReference>
<dbReference type="CDD" id="cd00403">
    <property type="entry name" value="Ribosomal_L1"/>
    <property type="match status" value="1"/>
</dbReference>
<dbReference type="InterPro" id="IPR023673">
    <property type="entry name" value="Ribosomal_uL1_CS"/>
</dbReference>
<comment type="similarity">
    <text evidence="1 7">Belongs to the universal ribosomal protein uL1 family.</text>
</comment>
<evidence type="ECO:0000313" key="8">
    <source>
        <dbReference type="EMBL" id="CAD8481094.1"/>
    </source>
</evidence>
<dbReference type="PROSITE" id="PS01199">
    <property type="entry name" value="RIBOSOMAL_L1"/>
    <property type="match status" value="1"/>
</dbReference>
<dbReference type="NCBIfam" id="TIGR01169">
    <property type="entry name" value="rplA_bact"/>
    <property type="match status" value="1"/>
</dbReference>
<dbReference type="GO" id="GO:0019843">
    <property type="term" value="F:rRNA binding"/>
    <property type="evidence" value="ECO:0007669"/>
    <property type="project" value="UniProtKB-KW"/>
</dbReference>
<reference evidence="8" key="1">
    <citation type="submission" date="2021-01" db="EMBL/GenBank/DDBJ databases">
        <authorList>
            <person name="Corre E."/>
            <person name="Pelletier E."/>
            <person name="Niang G."/>
            <person name="Scheremetjew M."/>
            <person name="Finn R."/>
            <person name="Kale V."/>
            <person name="Holt S."/>
            <person name="Cochrane G."/>
            <person name="Meng A."/>
            <person name="Brown T."/>
            <person name="Cohen L."/>
        </authorList>
    </citation>
    <scope>NUCLEOTIDE SEQUENCE</scope>
    <source>
        <strain evidence="8">CCMP1374</strain>
    </source>
</reference>
<dbReference type="SUPFAM" id="SSF56808">
    <property type="entry name" value="Ribosomal protein L1"/>
    <property type="match status" value="1"/>
</dbReference>
<dbReference type="PANTHER" id="PTHR36427:SF3">
    <property type="entry name" value="LARGE RIBOSOMAL SUBUNIT PROTEIN UL1M"/>
    <property type="match status" value="1"/>
</dbReference>
<evidence type="ECO:0000256" key="3">
    <source>
        <dbReference type="ARBA" id="ARBA00022730"/>
    </source>
</evidence>
<dbReference type="Pfam" id="PF00687">
    <property type="entry name" value="Ribosomal_L1"/>
    <property type="match status" value="1"/>
</dbReference>
<dbReference type="InterPro" id="IPR023674">
    <property type="entry name" value="Ribosomal_uL1-like"/>
</dbReference>
<keyword evidence="3" id="KW-0699">rRNA-binding</keyword>
<dbReference type="EMBL" id="HBEP01012290">
    <property type="protein sequence ID" value="CAD8481094.1"/>
    <property type="molecule type" value="Transcribed_RNA"/>
</dbReference>
<gene>
    <name evidence="8" type="ORF">PANT1444_LOCUS6921</name>
</gene>
<keyword evidence="4" id="KW-0694">RNA-binding</keyword>
<evidence type="ECO:0000256" key="6">
    <source>
        <dbReference type="ARBA" id="ARBA00023274"/>
    </source>
</evidence>
<dbReference type="InterPro" id="IPR028364">
    <property type="entry name" value="Ribosomal_uL1/biogenesis"/>
</dbReference>
<dbReference type="Gene3D" id="3.30.190.20">
    <property type="match status" value="1"/>
</dbReference>
<protein>
    <recommendedName>
        <fullName evidence="7">Ribosomal protein</fullName>
    </recommendedName>
</protein>
<dbReference type="PANTHER" id="PTHR36427">
    <property type="entry name" value="54S RIBOSOMAL PROTEIN L1, MITOCHONDRIAL"/>
    <property type="match status" value="1"/>
</dbReference>
<dbReference type="FunFam" id="3.40.50.790:FF:000001">
    <property type="entry name" value="50S ribosomal protein L1"/>
    <property type="match status" value="1"/>
</dbReference>
<dbReference type="InterPro" id="IPR002143">
    <property type="entry name" value="Ribosomal_uL1"/>
</dbReference>
<evidence type="ECO:0000256" key="5">
    <source>
        <dbReference type="ARBA" id="ARBA00022980"/>
    </source>
</evidence>
<evidence type="ECO:0000256" key="1">
    <source>
        <dbReference type="ARBA" id="ARBA00010531"/>
    </source>
</evidence>
<organism evidence="8">
    <name type="scientific">Phaeocystis antarctica</name>
    <dbReference type="NCBI Taxonomy" id="33657"/>
    <lineage>
        <taxon>Eukaryota</taxon>
        <taxon>Haptista</taxon>
        <taxon>Haptophyta</taxon>
        <taxon>Prymnesiophyceae</taxon>
        <taxon>Phaeocystales</taxon>
        <taxon>Phaeocystaceae</taxon>
        <taxon>Phaeocystis</taxon>
    </lineage>
</organism>
<keyword evidence="5 7" id="KW-0689">Ribosomal protein</keyword>
<proteinExistence type="inferred from homology"/>
<dbReference type="InterPro" id="IPR016095">
    <property type="entry name" value="Ribosomal_uL1_3-a/b-sand"/>
</dbReference>
<comment type="subunit">
    <text evidence="2">Part of the 50S ribosomal subunit.</text>
</comment>
<dbReference type="HAMAP" id="MF_01318_B">
    <property type="entry name" value="Ribosomal_uL1_B"/>
    <property type="match status" value="1"/>
</dbReference>
<dbReference type="GO" id="GO:0006412">
    <property type="term" value="P:translation"/>
    <property type="evidence" value="ECO:0007669"/>
    <property type="project" value="InterPro"/>
</dbReference>
<sequence>MAALLMGAQLVSSYMMSTPAGGVQLHQQRHAEPAMAVTKVSRRKAALDTQVDREKLYEPVEAISIIKKTSTAKFTETIELHANLNLDPKYNDQQIRTTVSLPAGTGKTVRVAVLAEGPAADAALAAGADIVGMAELIETISAGQLDFDVLLATPPAMPKLAKLGKVLGPKGLMPSPKAGTVSADPAASVAEFKAGKIEFRTDKQGIVHVPIGKSDFSEIDLQKNLAAIYEVIEKNRPTGCKGKLWNTAAICSTMGPSTRLDLNELKTFEAPL</sequence>
<evidence type="ECO:0000256" key="4">
    <source>
        <dbReference type="ARBA" id="ARBA00022884"/>
    </source>
</evidence>
<evidence type="ECO:0000256" key="7">
    <source>
        <dbReference type="RuleBase" id="RU000659"/>
    </source>
</evidence>
<keyword evidence="6 7" id="KW-0687">Ribonucleoprotein</keyword>
<accession>A0A7S0EE90</accession>
<dbReference type="InterPro" id="IPR005878">
    <property type="entry name" value="Ribosom_uL1_bac-type"/>
</dbReference>
<dbReference type="AlphaFoldDB" id="A0A7S0EE90"/>
<dbReference type="PIRSF" id="PIRSF002155">
    <property type="entry name" value="Ribosomal_L1"/>
    <property type="match status" value="1"/>
</dbReference>
<evidence type="ECO:0000256" key="2">
    <source>
        <dbReference type="ARBA" id="ARBA00011838"/>
    </source>
</evidence>
<name>A0A7S0EE90_9EUKA</name>